<dbReference type="GO" id="GO:0080164">
    <property type="term" value="P:regulation of nitric oxide metabolic process"/>
    <property type="evidence" value="ECO:0007669"/>
    <property type="project" value="TreeGrafter"/>
</dbReference>
<dbReference type="STRING" id="144026.SAMN04488568_11471"/>
<dbReference type="GO" id="GO:0006508">
    <property type="term" value="P:proteolysis"/>
    <property type="evidence" value="ECO:0007669"/>
    <property type="project" value="UniProtKB-KW"/>
</dbReference>
<keyword evidence="6" id="KW-1185">Reference proteome</keyword>
<dbReference type="Pfam" id="PF08014">
    <property type="entry name" value="MATCAP"/>
    <property type="match status" value="1"/>
</dbReference>
<keyword evidence="3" id="KW-0378">Hydrolase</keyword>
<evidence type="ECO:0000256" key="1">
    <source>
        <dbReference type="ARBA" id="ARBA00001947"/>
    </source>
</evidence>
<evidence type="ECO:0000313" key="5">
    <source>
        <dbReference type="EMBL" id="SDM57294.1"/>
    </source>
</evidence>
<evidence type="ECO:0000256" key="4">
    <source>
        <dbReference type="ARBA" id="ARBA00023049"/>
    </source>
</evidence>
<dbReference type="EMBL" id="FNHG01000014">
    <property type="protein sequence ID" value="SDM57294.1"/>
    <property type="molecule type" value="Genomic_DNA"/>
</dbReference>
<dbReference type="RefSeq" id="WP_091770815.1">
    <property type="nucleotide sequence ID" value="NZ_FNHG01000014.1"/>
</dbReference>
<sequence length="432" mass="47650">MARWLSEAEVERLSRAAWLLLEAEDRLPVLRTIAWDRSHADAFFAAGGRELPRPVYPRIDPAPSLESAAAARALIDGDSPVHDWLRRLADTTEQTAALLANTGTKAFHLHSRTLYGDPRSPIADGKRNALDLARRLDTLLADFEEGSIRLEPPERLTAGDLKARLDAELPRYFGRAAPQVEVTLNVSAKAAAGRDYIKLRADAAFSDLDVIQLLQHEALIHIATNMNGAAQSRFPILAEAHPGNARTQEGLAVFAEFISGALDPRRFRRLADRTIAIDMAAEGADFIELFNFFRERGSHDAPIEAFENARRVVRGGLTGGGAPCTKDSIYLGGLLEVHNYLRTAVRAGDPAFIRLLFVGKIDLADLEAMKMLREQGLIAEPAFMPPWATDLRYLLSYLAYSTFLNEIDLSHVAARYEKLLGAAQPPKSPKED</sequence>
<reference evidence="5 6" key="1">
    <citation type="submission" date="2016-10" db="EMBL/GenBank/DDBJ databases">
        <authorList>
            <person name="de Groot N.N."/>
        </authorList>
    </citation>
    <scope>NUCLEOTIDE SEQUENCE [LARGE SCALE GENOMIC DNA]</scope>
    <source>
        <strain evidence="5 6">DSM 16077</strain>
    </source>
</reference>
<evidence type="ECO:0000256" key="3">
    <source>
        <dbReference type="ARBA" id="ARBA00022801"/>
    </source>
</evidence>
<comment type="cofactor">
    <cofactor evidence="1">
        <name>Zn(2+)</name>
        <dbReference type="ChEBI" id="CHEBI:29105"/>
    </cofactor>
</comment>
<gene>
    <name evidence="5" type="ORF">SAMN04488568_11471</name>
</gene>
<evidence type="ECO:0000256" key="2">
    <source>
        <dbReference type="ARBA" id="ARBA00022670"/>
    </source>
</evidence>
<evidence type="ECO:0000313" key="6">
    <source>
        <dbReference type="Proteomes" id="UP000199759"/>
    </source>
</evidence>
<dbReference type="PANTHER" id="PTHR31817:SF0">
    <property type="entry name" value="CHROMOSOME UNDETERMINED SCAFFOLD_67, WHOLE GENOME SHOTGUN SEQUENCE"/>
    <property type="match status" value="1"/>
</dbReference>
<dbReference type="AlphaFoldDB" id="A0A1G9UC61"/>
<dbReference type="OrthoDB" id="9785840at2"/>
<dbReference type="SMART" id="SM01154">
    <property type="entry name" value="DUF1704"/>
    <property type="match status" value="1"/>
</dbReference>
<organism evidence="5 6">
    <name type="scientific">Maricaulis salignorans</name>
    <dbReference type="NCBI Taxonomy" id="144026"/>
    <lineage>
        <taxon>Bacteria</taxon>
        <taxon>Pseudomonadati</taxon>
        <taxon>Pseudomonadota</taxon>
        <taxon>Alphaproteobacteria</taxon>
        <taxon>Maricaulales</taxon>
        <taxon>Maricaulaceae</taxon>
        <taxon>Maricaulis</taxon>
    </lineage>
</organism>
<keyword evidence="2" id="KW-0645">Protease</keyword>
<keyword evidence="4" id="KW-0482">Metalloprotease</keyword>
<dbReference type="PANTHER" id="PTHR31817">
    <property type="match status" value="1"/>
</dbReference>
<protein>
    <recommendedName>
        <fullName evidence="7">DUF1704 domain-containing protein</fullName>
    </recommendedName>
</protein>
<dbReference type="Proteomes" id="UP000199759">
    <property type="component" value="Unassembled WGS sequence"/>
</dbReference>
<dbReference type="InterPro" id="IPR012548">
    <property type="entry name" value="MATCAP"/>
</dbReference>
<dbReference type="GO" id="GO:0008237">
    <property type="term" value="F:metallopeptidase activity"/>
    <property type="evidence" value="ECO:0007669"/>
    <property type="project" value="UniProtKB-KW"/>
</dbReference>
<evidence type="ECO:0008006" key="7">
    <source>
        <dbReference type="Google" id="ProtNLM"/>
    </source>
</evidence>
<accession>A0A1G9UC61</accession>
<proteinExistence type="predicted"/>
<name>A0A1G9UC61_9PROT</name>